<keyword evidence="5" id="KW-0812">Transmembrane</keyword>
<evidence type="ECO:0000256" key="3">
    <source>
        <dbReference type="ARBA" id="ARBA00022448"/>
    </source>
</evidence>
<dbReference type="InterPro" id="IPR034746">
    <property type="entry name" value="POTRA"/>
</dbReference>
<dbReference type="GO" id="GO:0046819">
    <property type="term" value="P:protein secretion by the type V secretion system"/>
    <property type="evidence" value="ECO:0007669"/>
    <property type="project" value="TreeGrafter"/>
</dbReference>
<evidence type="ECO:0000256" key="4">
    <source>
        <dbReference type="ARBA" id="ARBA00022452"/>
    </source>
</evidence>
<sequence length="563" mass="62585">MNKLPTPACLGVLTFLSFSVQAQIVNPALSASLERDVTLPQRDVRRLLNEAQRSDLTEQEREIRRQAKEAAEKALSASESQKFGDGIRFFLSSVHFTPSQILTDKETLEAVKPFVGTVVTGKELTAMLEAVNRLYRQKGYVVCQAVLQPQRISKGVLTITLVEGKTGAVSLSSAVEGKEFKTRGGYILRAFDLEKGKVSNYREMLGDLVKFNMTNDIQLSVDMRAGQEPGTTDYEIFVQEPDPRTFTLFSDSSGSKSSGRYRGGVSFTERSLLGWRDRLQLIGVFSHGSRSFMGSYSVPLNSFGTRLTASYSYGRVKVVDGPSEDFDVKGHSQYLSLRLDHPLYVTSTSKLTGYLQAARQTSETEMFNVLTVSDTSVKSLTAGLEQLWLKEGMTLYANGQYIESWLKDYTFDNASRYRRLTGYLTWDHRLWKNWGYTVNAGAQRYLGGGEMASGDSFYLGTSSGVRGYENDTISAYNGAWINLEAKYHLDGKGSNVFAFLDAGRLSGDSPYKDKSLGSVGIGASWRPVDWLMSSATISFPFKRNVGSEHVSKARFDFVINAVW</sequence>
<comment type="caution">
    <text evidence="10">The sequence shown here is derived from an EMBL/GenBank/DDBJ whole genome shotgun (WGS) entry which is preliminary data.</text>
</comment>
<dbReference type="GO" id="GO:0008320">
    <property type="term" value="F:protein transmembrane transporter activity"/>
    <property type="evidence" value="ECO:0007669"/>
    <property type="project" value="TreeGrafter"/>
</dbReference>
<keyword evidence="6" id="KW-0653">Protein transport</keyword>
<evidence type="ECO:0000313" key="11">
    <source>
        <dbReference type="Proteomes" id="UP000462362"/>
    </source>
</evidence>
<evidence type="ECO:0000313" key="10">
    <source>
        <dbReference type="EMBL" id="MTU42483.1"/>
    </source>
</evidence>
<evidence type="ECO:0000256" key="2">
    <source>
        <dbReference type="ARBA" id="ARBA00009055"/>
    </source>
</evidence>
<feature type="chain" id="PRO_5035187818" evidence="9">
    <location>
        <begin position="23"/>
        <end position="563"/>
    </location>
</feature>
<comment type="similarity">
    <text evidence="2">Belongs to the TPS (TC 1.B.20) family.</text>
</comment>
<keyword evidence="4" id="KW-1134">Transmembrane beta strand</keyword>
<dbReference type="InterPro" id="IPR013686">
    <property type="entry name" value="Polypept-transport_assoc_ShlB"/>
</dbReference>
<proteinExistence type="inferred from homology"/>
<name>A0A6I3S245_9BURK</name>
<evidence type="ECO:0000256" key="1">
    <source>
        <dbReference type="ARBA" id="ARBA00004442"/>
    </source>
</evidence>
<dbReference type="GO" id="GO:0009279">
    <property type="term" value="C:cell outer membrane"/>
    <property type="evidence" value="ECO:0007669"/>
    <property type="project" value="UniProtKB-SubCell"/>
</dbReference>
<reference evidence="10 11" key="1">
    <citation type="journal article" date="2019" name="Nat. Med.">
        <title>A library of human gut bacterial isolates paired with longitudinal multiomics data enables mechanistic microbiome research.</title>
        <authorList>
            <person name="Poyet M."/>
            <person name="Groussin M."/>
            <person name="Gibbons S.M."/>
            <person name="Avila-Pacheco J."/>
            <person name="Jiang X."/>
            <person name="Kearney S.M."/>
            <person name="Perrotta A.R."/>
            <person name="Berdy B."/>
            <person name="Zhao S."/>
            <person name="Lieberman T.D."/>
            <person name="Swanson P.K."/>
            <person name="Smith M."/>
            <person name="Roesemann S."/>
            <person name="Alexander J.E."/>
            <person name="Rich S.A."/>
            <person name="Livny J."/>
            <person name="Vlamakis H."/>
            <person name="Clish C."/>
            <person name="Bullock K."/>
            <person name="Deik A."/>
            <person name="Scott J."/>
            <person name="Pierce K.A."/>
            <person name="Xavier R.J."/>
            <person name="Alm E.J."/>
        </authorList>
    </citation>
    <scope>NUCLEOTIDE SEQUENCE [LARGE SCALE GENOMIC DNA]</scope>
    <source>
        <strain evidence="10 11">BIOML-A2</strain>
    </source>
</reference>
<dbReference type="Gene3D" id="2.40.160.50">
    <property type="entry name" value="membrane protein fhac: a member of the omp85/tpsb transporter family"/>
    <property type="match status" value="1"/>
</dbReference>
<dbReference type="Pfam" id="PF08479">
    <property type="entry name" value="POTRA_2"/>
    <property type="match status" value="1"/>
</dbReference>
<evidence type="ECO:0000256" key="5">
    <source>
        <dbReference type="ARBA" id="ARBA00022692"/>
    </source>
</evidence>
<dbReference type="EMBL" id="WNCL01000004">
    <property type="protein sequence ID" value="MTU42483.1"/>
    <property type="molecule type" value="Genomic_DNA"/>
</dbReference>
<evidence type="ECO:0000256" key="7">
    <source>
        <dbReference type="ARBA" id="ARBA00023136"/>
    </source>
</evidence>
<dbReference type="Pfam" id="PF03865">
    <property type="entry name" value="ShlB"/>
    <property type="match status" value="1"/>
</dbReference>
<organism evidence="10 11">
    <name type="scientific">Parasutterella excrementihominis</name>
    <dbReference type="NCBI Taxonomy" id="487175"/>
    <lineage>
        <taxon>Bacteria</taxon>
        <taxon>Pseudomonadati</taxon>
        <taxon>Pseudomonadota</taxon>
        <taxon>Betaproteobacteria</taxon>
        <taxon>Burkholderiales</taxon>
        <taxon>Sutterellaceae</taxon>
        <taxon>Parasutterella</taxon>
    </lineage>
</organism>
<evidence type="ECO:0000256" key="8">
    <source>
        <dbReference type="ARBA" id="ARBA00023237"/>
    </source>
</evidence>
<dbReference type="RefSeq" id="WP_021868587.1">
    <property type="nucleotide sequence ID" value="NZ_CATWOM010000017.1"/>
</dbReference>
<keyword evidence="3" id="KW-0813">Transport</keyword>
<accession>A0A6I3S245</accession>
<keyword evidence="7" id="KW-0472">Membrane</keyword>
<dbReference type="PANTHER" id="PTHR34597">
    <property type="entry name" value="SLR1661 PROTEIN"/>
    <property type="match status" value="1"/>
</dbReference>
<dbReference type="AlphaFoldDB" id="A0A6I3S245"/>
<protein>
    <submittedName>
        <fullName evidence="10">Uncharacterized protein</fullName>
    </submittedName>
</protein>
<dbReference type="Gene3D" id="3.10.20.310">
    <property type="entry name" value="membrane protein fhac"/>
    <property type="match status" value="1"/>
</dbReference>
<dbReference type="PANTHER" id="PTHR34597:SF1">
    <property type="entry name" value="HEME_HEMOPEXIN TRANSPORTER PROTEIN HUXB"/>
    <property type="match status" value="1"/>
</dbReference>
<feature type="signal peptide" evidence="9">
    <location>
        <begin position="1"/>
        <end position="22"/>
    </location>
</feature>
<keyword evidence="9" id="KW-0732">Signal</keyword>
<evidence type="ECO:0000256" key="9">
    <source>
        <dbReference type="SAM" id="SignalP"/>
    </source>
</evidence>
<dbReference type="InterPro" id="IPR051544">
    <property type="entry name" value="TPS_OM_transporter"/>
</dbReference>
<gene>
    <name evidence="10" type="ORF">GMD42_02370</name>
</gene>
<dbReference type="InterPro" id="IPR005565">
    <property type="entry name" value="Hemolysn_activator_HlyB_C"/>
</dbReference>
<comment type="subcellular location">
    <subcellularLocation>
        <location evidence="1">Cell outer membrane</location>
    </subcellularLocation>
</comment>
<dbReference type="PROSITE" id="PS51779">
    <property type="entry name" value="POTRA"/>
    <property type="match status" value="1"/>
</dbReference>
<keyword evidence="8" id="KW-0998">Cell outer membrane</keyword>
<dbReference type="Proteomes" id="UP000462362">
    <property type="component" value="Unassembled WGS sequence"/>
</dbReference>
<evidence type="ECO:0000256" key="6">
    <source>
        <dbReference type="ARBA" id="ARBA00022927"/>
    </source>
</evidence>
<dbReference type="GO" id="GO:0098046">
    <property type="term" value="C:type V protein secretion system complex"/>
    <property type="evidence" value="ECO:0007669"/>
    <property type="project" value="TreeGrafter"/>
</dbReference>